<organism evidence="1 2">
    <name type="scientific">Paenibacillus typhae</name>
    <dbReference type="NCBI Taxonomy" id="1174501"/>
    <lineage>
        <taxon>Bacteria</taxon>
        <taxon>Bacillati</taxon>
        <taxon>Bacillota</taxon>
        <taxon>Bacilli</taxon>
        <taxon>Bacillales</taxon>
        <taxon>Paenibacillaceae</taxon>
        <taxon>Paenibacillus</taxon>
    </lineage>
</organism>
<keyword evidence="2" id="KW-1185">Reference proteome</keyword>
<evidence type="ECO:0000313" key="2">
    <source>
        <dbReference type="Proteomes" id="UP000199050"/>
    </source>
</evidence>
<accession>A0A1G9ARR1</accession>
<dbReference type="AlphaFoldDB" id="A0A1G9ARR1"/>
<sequence>MAQPVTKKMVMKLVGKHIVAVKKDGSKVTGKLVRVSGNRLILQRVSGKKVQTNALIPLVLFDLLAVGTAPYAGYGGSYGYGGVPYGYGPGPGYGGYGPGYYGGKPYPPIGFF</sequence>
<dbReference type="OrthoDB" id="2663988at2"/>
<protein>
    <recommendedName>
        <fullName evidence="3">50S ribosomal protein L33</fullName>
    </recommendedName>
</protein>
<evidence type="ECO:0008006" key="3">
    <source>
        <dbReference type="Google" id="ProtNLM"/>
    </source>
</evidence>
<evidence type="ECO:0000313" key="1">
    <source>
        <dbReference type="EMBL" id="SDK29320.1"/>
    </source>
</evidence>
<dbReference type="STRING" id="1174501.SAMN05216192_13736"/>
<proteinExistence type="predicted"/>
<dbReference type="Proteomes" id="UP000199050">
    <property type="component" value="Unassembled WGS sequence"/>
</dbReference>
<name>A0A1G9ARR1_9BACL</name>
<dbReference type="EMBL" id="FNDX01000037">
    <property type="protein sequence ID" value="SDK29320.1"/>
    <property type="molecule type" value="Genomic_DNA"/>
</dbReference>
<reference evidence="2" key="1">
    <citation type="submission" date="2016-10" db="EMBL/GenBank/DDBJ databases">
        <authorList>
            <person name="Varghese N."/>
            <person name="Submissions S."/>
        </authorList>
    </citation>
    <scope>NUCLEOTIDE SEQUENCE [LARGE SCALE GENOMIC DNA]</scope>
    <source>
        <strain evidence="2">CGMCC 1.11012</strain>
    </source>
</reference>
<gene>
    <name evidence="1" type="ORF">SAMN05216192_13736</name>
</gene>
<dbReference type="RefSeq" id="WP_090717843.1">
    <property type="nucleotide sequence ID" value="NZ_CBCSKY010000037.1"/>
</dbReference>